<evidence type="ECO:0000256" key="1">
    <source>
        <dbReference type="SAM" id="MobiDB-lite"/>
    </source>
</evidence>
<evidence type="ECO:0000313" key="2">
    <source>
        <dbReference type="EMBL" id="SDT84230.1"/>
    </source>
</evidence>
<reference evidence="3" key="1">
    <citation type="submission" date="2016-10" db="EMBL/GenBank/DDBJ databases">
        <authorList>
            <person name="Varghese N."/>
            <person name="Submissions S."/>
        </authorList>
    </citation>
    <scope>NUCLEOTIDE SEQUENCE [LARGE SCALE GENOMIC DNA]</scope>
    <source>
        <strain evidence="3">DSM 3384</strain>
    </source>
</reference>
<name>A0A1H2DMV7_9BACT</name>
<feature type="region of interest" description="Disordered" evidence="1">
    <location>
        <begin position="38"/>
        <end position="58"/>
    </location>
</feature>
<dbReference type="EMBL" id="FNLL01000001">
    <property type="protein sequence ID" value="SDT84230.1"/>
    <property type="molecule type" value="Genomic_DNA"/>
</dbReference>
<dbReference type="Proteomes" id="UP000199608">
    <property type="component" value="Unassembled WGS sequence"/>
</dbReference>
<organism evidence="2 3">
    <name type="scientific">Desulfobacula phenolica</name>
    <dbReference type="NCBI Taxonomy" id="90732"/>
    <lineage>
        <taxon>Bacteria</taxon>
        <taxon>Pseudomonadati</taxon>
        <taxon>Thermodesulfobacteriota</taxon>
        <taxon>Desulfobacteria</taxon>
        <taxon>Desulfobacterales</taxon>
        <taxon>Desulfobacteraceae</taxon>
        <taxon>Desulfobacula</taxon>
    </lineage>
</organism>
<accession>A0A1H2DMV7</accession>
<dbReference type="AlphaFoldDB" id="A0A1H2DMV7"/>
<proteinExistence type="predicted"/>
<sequence length="58" mass="6530">MKLKKMIKLRWWNWDDANINAAMPFLLNNDVSALHDFSSKSGLSGERDASPGANNQPQ</sequence>
<protein>
    <submittedName>
        <fullName evidence="2">Uncharacterized protein</fullName>
    </submittedName>
</protein>
<keyword evidence="3" id="KW-1185">Reference proteome</keyword>
<gene>
    <name evidence="2" type="ORF">SAMN04487931_101166</name>
</gene>
<dbReference type="RefSeq" id="WP_175530222.1">
    <property type="nucleotide sequence ID" value="NZ_FNLL01000001.1"/>
</dbReference>
<evidence type="ECO:0000313" key="3">
    <source>
        <dbReference type="Proteomes" id="UP000199608"/>
    </source>
</evidence>